<dbReference type="Proteomes" id="UP000470772">
    <property type="component" value="Unassembled WGS sequence"/>
</dbReference>
<sequence>MDSGISITAEKLVDVTIKKACHIKIDNQEIIKLVGISSREIAFRVTDSISYWLTSSQNSLLYCKICNKGPFTKKGLYLHLSRLHRQDIKALLEEEIKREVRTAL</sequence>
<evidence type="ECO:0000313" key="1">
    <source>
        <dbReference type="EMBL" id="MUN29259.1"/>
    </source>
</evidence>
<gene>
    <name evidence="1" type="ORF">GC250_07390</name>
</gene>
<dbReference type="EMBL" id="WGGD01000005">
    <property type="protein sequence ID" value="MUN29259.1"/>
    <property type="molecule type" value="Genomic_DNA"/>
</dbReference>
<name>A0A6A9QM86_SULME</name>
<accession>A0A6A9QM86</accession>
<proteinExistence type="predicted"/>
<protein>
    <submittedName>
        <fullName evidence="1">Uncharacterized protein</fullName>
    </submittedName>
</protein>
<comment type="caution">
    <text evidence="1">The sequence shown here is derived from an EMBL/GenBank/DDBJ whole genome shotgun (WGS) entry which is preliminary data.</text>
</comment>
<keyword evidence="2" id="KW-1185">Reference proteome</keyword>
<dbReference type="AlphaFoldDB" id="A0A6A9QM86"/>
<dbReference type="RefSeq" id="WP_156016846.1">
    <property type="nucleotide sequence ID" value="NZ_WGGD01000005.1"/>
</dbReference>
<evidence type="ECO:0000313" key="2">
    <source>
        <dbReference type="Proteomes" id="UP000470772"/>
    </source>
</evidence>
<reference evidence="1 2" key="1">
    <citation type="submission" date="2019-10" db="EMBL/GenBank/DDBJ databases">
        <title>Sequencing and Assembly of Multiple Reported Metal-Biooxidizing Members of the Extremely Thermoacidophilic Archaeal Family Sulfolobaceae.</title>
        <authorList>
            <person name="Counts J.A."/>
            <person name="Kelly R.M."/>
        </authorList>
    </citation>
    <scope>NUCLEOTIDE SEQUENCE [LARGE SCALE GENOMIC DNA]</scope>
    <source>
        <strain evidence="1 2">DSM 6482</strain>
    </source>
</reference>
<organism evidence="1 2">
    <name type="scientific">Sulfuracidifex metallicus DSM 6482 = JCM 9184</name>
    <dbReference type="NCBI Taxonomy" id="523847"/>
    <lineage>
        <taxon>Archaea</taxon>
        <taxon>Thermoproteota</taxon>
        <taxon>Thermoprotei</taxon>
        <taxon>Sulfolobales</taxon>
        <taxon>Sulfolobaceae</taxon>
        <taxon>Sulfuracidifex</taxon>
    </lineage>
</organism>